<dbReference type="EMBL" id="CP060695">
    <property type="protein sequence ID" value="QNM84963.1"/>
    <property type="molecule type" value="Genomic_DNA"/>
</dbReference>
<gene>
    <name evidence="2" type="ORF">H9W90_12285</name>
</gene>
<proteinExistence type="predicted"/>
<keyword evidence="3" id="KW-1185">Reference proteome</keyword>
<protein>
    <submittedName>
        <fullName evidence="2">Lmo0937 family membrane protein</fullName>
    </submittedName>
</protein>
<reference evidence="2 3" key="1">
    <citation type="submission" date="2020-08" db="EMBL/GenBank/DDBJ databases">
        <title>Polaribacter sp. L12M9 isolated from gut of the Korean scallop.</title>
        <authorList>
            <person name="Jeong Y.S."/>
        </authorList>
    </citation>
    <scope>NUCLEOTIDE SEQUENCE [LARGE SCALE GENOMIC DNA]</scope>
    <source>
        <strain evidence="2 3">L12M9</strain>
    </source>
</reference>
<sequence length="52" mass="5757">MKTFLYTITILVVIIWALGFFVYAIGSLLIHLLLILAVICGIIGYKIKSATD</sequence>
<feature type="transmembrane region" description="Helical" evidence="1">
    <location>
        <begin position="5"/>
        <end position="23"/>
    </location>
</feature>
<evidence type="ECO:0000256" key="1">
    <source>
        <dbReference type="SAM" id="Phobius"/>
    </source>
</evidence>
<evidence type="ECO:0000313" key="2">
    <source>
        <dbReference type="EMBL" id="QNM84963.1"/>
    </source>
</evidence>
<accession>A0A7G9L8L4</accession>
<dbReference type="AlphaFoldDB" id="A0A7G9L8L4"/>
<dbReference type="InterPro" id="IPR043727">
    <property type="entry name" value="Lmo0937-like"/>
</dbReference>
<dbReference type="RefSeq" id="WP_187481883.1">
    <property type="nucleotide sequence ID" value="NZ_CP060695.1"/>
</dbReference>
<feature type="transmembrane region" description="Helical" evidence="1">
    <location>
        <begin position="29"/>
        <end position="47"/>
    </location>
</feature>
<keyword evidence="1" id="KW-1133">Transmembrane helix</keyword>
<dbReference type="NCBIfam" id="NF033488">
    <property type="entry name" value="lmo0937_fam_TM"/>
    <property type="match status" value="1"/>
</dbReference>
<dbReference type="KEGG" id="ppec:H9W90_12285"/>
<name>A0A7G9L8L4_9FLAO</name>
<keyword evidence="1" id="KW-0472">Membrane</keyword>
<keyword evidence="1" id="KW-0812">Transmembrane</keyword>
<organism evidence="2 3">
    <name type="scientific">Polaribacter pectinis</name>
    <dbReference type="NCBI Taxonomy" id="2738844"/>
    <lineage>
        <taxon>Bacteria</taxon>
        <taxon>Pseudomonadati</taxon>
        <taxon>Bacteroidota</taxon>
        <taxon>Flavobacteriia</taxon>
        <taxon>Flavobacteriales</taxon>
        <taxon>Flavobacteriaceae</taxon>
    </lineage>
</organism>
<dbReference type="Pfam" id="PF18919">
    <property type="entry name" value="DUF5670"/>
    <property type="match status" value="1"/>
</dbReference>
<evidence type="ECO:0000313" key="3">
    <source>
        <dbReference type="Proteomes" id="UP000515808"/>
    </source>
</evidence>
<dbReference type="Proteomes" id="UP000515808">
    <property type="component" value="Chromosome"/>
</dbReference>